<dbReference type="InterPro" id="IPR020892">
    <property type="entry name" value="Cyclophilin-type_PPIase_CS"/>
</dbReference>
<feature type="region of interest" description="Disordered" evidence="6">
    <location>
        <begin position="199"/>
        <end position="224"/>
    </location>
</feature>
<dbReference type="Proteomes" id="UP000618943">
    <property type="component" value="Unassembled WGS sequence"/>
</dbReference>
<accession>A0ABS1H3H2</accession>
<dbReference type="InterPro" id="IPR002130">
    <property type="entry name" value="Cyclophilin-type_PPIase_dom"/>
</dbReference>
<dbReference type="EC" id="5.2.1.8" evidence="5"/>
<feature type="compositionally biased region" description="Basic and acidic residues" evidence="6">
    <location>
        <begin position="199"/>
        <end position="214"/>
    </location>
</feature>
<comment type="catalytic activity">
    <reaction evidence="1 5">
        <text>[protein]-peptidylproline (omega=180) = [protein]-peptidylproline (omega=0)</text>
        <dbReference type="Rhea" id="RHEA:16237"/>
        <dbReference type="Rhea" id="RHEA-COMP:10747"/>
        <dbReference type="Rhea" id="RHEA-COMP:10748"/>
        <dbReference type="ChEBI" id="CHEBI:83833"/>
        <dbReference type="ChEBI" id="CHEBI:83834"/>
        <dbReference type="EC" id="5.2.1.8"/>
    </reaction>
</comment>
<dbReference type="EMBL" id="JAEOAH010000001">
    <property type="protein sequence ID" value="MBK3493608.1"/>
    <property type="molecule type" value="Genomic_DNA"/>
</dbReference>
<comment type="similarity">
    <text evidence="5">Belongs to the cyclophilin-type PPIase family.</text>
</comment>
<feature type="chain" id="PRO_5044964664" description="Peptidyl-prolyl cis-trans isomerase" evidence="5">
    <location>
        <begin position="19"/>
        <end position="224"/>
    </location>
</feature>
<dbReference type="InterPro" id="IPR029000">
    <property type="entry name" value="Cyclophilin-like_dom_sf"/>
</dbReference>
<evidence type="ECO:0000256" key="5">
    <source>
        <dbReference type="RuleBase" id="RU363019"/>
    </source>
</evidence>
<keyword evidence="5" id="KW-0732">Signal</keyword>
<dbReference type="CDD" id="cd00317">
    <property type="entry name" value="cyclophilin"/>
    <property type="match status" value="1"/>
</dbReference>
<evidence type="ECO:0000313" key="8">
    <source>
        <dbReference type="EMBL" id="MBK3493608.1"/>
    </source>
</evidence>
<dbReference type="GO" id="GO:0016853">
    <property type="term" value="F:isomerase activity"/>
    <property type="evidence" value="ECO:0007669"/>
    <property type="project" value="UniProtKB-KW"/>
</dbReference>
<evidence type="ECO:0000259" key="7">
    <source>
        <dbReference type="PROSITE" id="PS50072"/>
    </source>
</evidence>
<dbReference type="PROSITE" id="PS51257">
    <property type="entry name" value="PROKAR_LIPOPROTEIN"/>
    <property type="match status" value="1"/>
</dbReference>
<evidence type="ECO:0000256" key="6">
    <source>
        <dbReference type="SAM" id="MobiDB-lite"/>
    </source>
</evidence>
<protein>
    <recommendedName>
        <fullName evidence="5">Peptidyl-prolyl cis-trans isomerase</fullName>
        <shortName evidence="5">PPIase</shortName>
        <ecNumber evidence="5">5.2.1.8</ecNumber>
    </recommendedName>
</protein>
<keyword evidence="3 5" id="KW-0697">Rotamase</keyword>
<evidence type="ECO:0000256" key="2">
    <source>
        <dbReference type="ARBA" id="ARBA00002388"/>
    </source>
</evidence>
<comment type="function">
    <text evidence="2 5">PPIases accelerate the folding of proteins. It catalyzes the cis-trans isomerization of proline imidic peptide bonds in oligopeptides.</text>
</comment>
<dbReference type="SUPFAM" id="SSF50891">
    <property type="entry name" value="Cyclophilin-like"/>
    <property type="match status" value="1"/>
</dbReference>
<dbReference type="PANTHER" id="PTHR45625">
    <property type="entry name" value="PEPTIDYL-PROLYL CIS-TRANS ISOMERASE-RELATED"/>
    <property type="match status" value="1"/>
</dbReference>
<gene>
    <name evidence="8" type="ORF">JFL43_01725</name>
</gene>
<organism evidence="8 9">
    <name type="scientific">Viridibacillus soli</name>
    <dbReference type="NCBI Taxonomy" id="2798301"/>
    <lineage>
        <taxon>Bacteria</taxon>
        <taxon>Bacillati</taxon>
        <taxon>Bacillota</taxon>
        <taxon>Bacilli</taxon>
        <taxon>Bacillales</taxon>
        <taxon>Caryophanaceae</taxon>
        <taxon>Viridibacillus</taxon>
    </lineage>
</organism>
<feature type="compositionally biased region" description="Basic and acidic residues" evidence="6">
    <location>
        <begin position="33"/>
        <end position="46"/>
    </location>
</feature>
<dbReference type="PANTHER" id="PTHR45625:SF4">
    <property type="entry name" value="PEPTIDYLPROLYL ISOMERASE DOMAIN AND WD REPEAT-CONTAINING PROTEIN 1"/>
    <property type="match status" value="1"/>
</dbReference>
<evidence type="ECO:0000256" key="1">
    <source>
        <dbReference type="ARBA" id="ARBA00000971"/>
    </source>
</evidence>
<keyword evidence="9" id="KW-1185">Reference proteome</keyword>
<feature type="region of interest" description="Disordered" evidence="6">
    <location>
        <begin position="27"/>
        <end position="49"/>
    </location>
</feature>
<proteinExistence type="inferred from homology"/>
<evidence type="ECO:0000313" key="9">
    <source>
        <dbReference type="Proteomes" id="UP000618943"/>
    </source>
</evidence>
<sequence>MVERYKVFSFVFSLMAVAFILTGCGTSTESGQSEEKTVKESDEKTDYSSAVKENPIVTITMNNNEKIVIELEPSTAPNTVANFISLVEEGYYDGLIFHRVIPDFMIQGGDSSGNGSGGPGYSIEGEFSKNGFENNLKHERGVISMARTNDPNSAGSQFFIMVEEALHLDGEYAAFGKVIEGMETVGAIVAAERDRADKPLENQQMKKVEVDTKGFDYPAPEVRK</sequence>
<evidence type="ECO:0000256" key="4">
    <source>
        <dbReference type="ARBA" id="ARBA00023235"/>
    </source>
</evidence>
<evidence type="ECO:0000256" key="3">
    <source>
        <dbReference type="ARBA" id="ARBA00023110"/>
    </source>
</evidence>
<dbReference type="Pfam" id="PF00160">
    <property type="entry name" value="Pro_isomerase"/>
    <property type="match status" value="1"/>
</dbReference>
<name>A0ABS1H3H2_9BACL</name>
<feature type="signal peptide" evidence="5">
    <location>
        <begin position="1"/>
        <end position="18"/>
    </location>
</feature>
<dbReference type="Gene3D" id="2.40.100.10">
    <property type="entry name" value="Cyclophilin-like"/>
    <property type="match status" value="1"/>
</dbReference>
<dbReference type="PROSITE" id="PS50072">
    <property type="entry name" value="CSA_PPIASE_2"/>
    <property type="match status" value="1"/>
</dbReference>
<comment type="caution">
    <text evidence="8">The sequence shown here is derived from an EMBL/GenBank/DDBJ whole genome shotgun (WGS) entry which is preliminary data.</text>
</comment>
<dbReference type="PROSITE" id="PS00170">
    <property type="entry name" value="CSA_PPIASE_1"/>
    <property type="match status" value="1"/>
</dbReference>
<keyword evidence="4 5" id="KW-0413">Isomerase</keyword>
<feature type="domain" description="PPIase cyclophilin-type" evidence="7">
    <location>
        <begin position="66"/>
        <end position="210"/>
    </location>
</feature>
<dbReference type="InterPro" id="IPR044666">
    <property type="entry name" value="Cyclophilin_A-like"/>
</dbReference>
<reference evidence="8 9" key="1">
    <citation type="submission" date="2020-12" db="EMBL/GenBank/DDBJ databases">
        <title>YIM B01967 draft genome.</title>
        <authorList>
            <person name="Yan X."/>
        </authorList>
    </citation>
    <scope>NUCLEOTIDE SEQUENCE [LARGE SCALE GENOMIC DNA]</scope>
    <source>
        <strain evidence="8 9">YIM B01967</strain>
    </source>
</reference>
<dbReference type="PRINTS" id="PR00153">
    <property type="entry name" value="CSAPPISMRASE"/>
</dbReference>
<dbReference type="RefSeq" id="WP_100794535.1">
    <property type="nucleotide sequence ID" value="NZ_JAEOAH010000001.1"/>
</dbReference>